<protein>
    <submittedName>
        <fullName evidence="3">Uncharacterized protein</fullName>
    </submittedName>
</protein>
<feature type="region of interest" description="Disordered" evidence="2">
    <location>
        <begin position="1"/>
        <end position="76"/>
    </location>
</feature>
<dbReference type="EMBL" id="NWSH01002740">
    <property type="protein sequence ID" value="PCG67601.1"/>
    <property type="molecule type" value="Genomic_DNA"/>
</dbReference>
<feature type="coiled-coil region" evidence="1">
    <location>
        <begin position="97"/>
        <end position="124"/>
    </location>
</feature>
<dbReference type="AlphaFoldDB" id="A0A2A4J6M0"/>
<name>A0A2A4J6M0_HELVI</name>
<accession>A0A2A4J6M0</accession>
<comment type="caution">
    <text evidence="3">The sequence shown here is derived from an EMBL/GenBank/DDBJ whole genome shotgun (WGS) entry which is preliminary data.</text>
</comment>
<sequence>MEQHQDSLKKVTSYEIVEEKDWNSPSTSTDPLTLKRSPPITFSSSPRSSPPAIIAPNIHQPTLEPPPKRKRFPLPGEEVFTRCDGEDVVDYLKERERVQMELERERIRQKGVELQQKREEIQLKSQFLELMKEALKLFAKCLEEKNDE</sequence>
<keyword evidence="1" id="KW-0175">Coiled coil</keyword>
<reference evidence="3" key="1">
    <citation type="submission" date="2017-09" db="EMBL/GenBank/DDBJ databases">
        <title>Contemporary evolution of a Lepidopteran species, Heliothis virescens, in response to modern agricultural practices.</title>
        <authorList>
            <person name="Fritz M.L."/>
            <person name="Deyonke A.M."/>
            <person name="Papanicolaou A."/>
            <person name="Micinski S."/>
            <person name="Westbrook J."/>
            <person name="Gould F."/>
        </authorList>
    </citation>
    <scope>NUCLEOTIDE SEQUENCE [LARGE SCALE GENOMIC DNA]</scope>
    <source>
        <strain evidence="3">HvINT-</strain>
        <tissue evidence="3">Whole body</tissue>
    </source>
</reference>
<proteinExistence type="predicted"/>
<gene>
    <name evidence="3" type="ORF">B5V51_6182</name>
</gene>
<organism evidence="3">
    <name type="scientific">Heliothis virescens</name>
    <name type="common">Tobacco budworm moth</name>
    <dbReference type="NCBI Taxonomy" id="7102"/>
    <lineage>
        <taxon>Eukaryota</taxon>
        <taxon>Metazoa</taxon>
        <taxon>Ecdysozoa</taxon>
        <taxon>Arthropoda</taxon>
        <taxon>Hexapoda</taxon>
        <taxon>Insecta</taxon>
        <taxon>Pterygota</taxon>
        <taxon>Neoptera</taxon>
        <taxon>Endopterygota</taxon>
        <taxon>Lepidoptera</taxon>
        <taxon>Glossata</taxon>
        <taxon>Ditrysia</taxon>
        <taxon>Noctuoidea</taxon>
        <taxon>Noctuidae</taxon>
        <taxon>Heliothinae</taxon>
        <taxon>Heliothis</taxon>
    </lineage>
</organism>
<evidence type="ECO:0000256" key="2">
    <source>
        <dbReference type="SAM" id="MobiDB-lite"/>
    </source>
</evidence>
<evidence type="ECO:0000256" key="1">
    <source>
        <dbReference type="SAM" id="Coils"/>
    </source>
</evidence>
<evidence type="ECO:0000313" key="3">
    <source>
        <dbReference type="EMBL" id="PCG67601.1"/>
    </source>
</evidence>
<feature type="compositionally biased region" description="Low complexity" evidence="2">
    <location>
        <begin position="36"/>
        <end position="56"/>
    </location>
</feature>